<organism evidence="1 2">
    <name type="scientific">Psophocarpus tetragonolobus</name>
    <name type="common">Winged bean</name>
    <name type="synonym">Dolichos tetragonolobus</name>
    <dbReference type="NCBI Taxonomy" id="3891"/>
    <lineage>
        <taxon>Eukaryota</taxon>
        <taxon>Viridiplantae</taxon>
        <taxon>Streptophyta</taxon>
        <taxon>Embryophyta</taxon>
        <taxon>Tracheophyta</taxon>
        <taxon>Spermatophyta</taxon>
        <taxon>Magnoliopsida</taxon>
        <taxon>eudicotyledons</taxon>
        <taxon>Gunneridae</taxon>
        <taxon>Pentapetalae</taxon>
        <taxon>rosids</taxon>
        <taxon>fabids</taxon>
        <taxon>Fabales</taxon>
        <taxon>Fabaceae</taxon>
        <taxon>Papilionoideae</taxon>
        <taxon>50 kb inversion clade</taxon>
        <taxon>NPAAA clade</taxon>
        <taxon>indigoferoid/millettioid clade</taxon>
        <taxon>Phaseoleae</taxon>
        <taxon>Psophocarpus</taxon>
    </lineage>
</organism>
<dbReference type="EMBL" id="JAYMYS010000003">
    <property type="protein sequence ID" value="KAK7399495.1"/>
    <property type="molecule type" value="Genomic_DNA"/>
</dbReference>
<evidence type="ECO:0000313" key="1">
    <source>
        <dbReference type="EMBL" id="KAK7399495.1"/>
    </source>
</evidence>
<reference evidence="1 2" key="1">
    <citation type="submission" date="2024-01" db="EMBL/GenBank/DDBJ databases">
        <title>The genomes of 5 underutilized Papilionoideae crops provide insights into root nodulation and disease resistanc.</title>
        <authorList>
            <person name="Jiang F."/>
        </authorList>
    </citation>
    <scope>NUCLEOTIDE SEQUENCE [LARGE SCALE GENOMIC DNA]</scope>
    <source>
        <strain evidence="1">DUOXIRENSHENG_FW03</strain>
        <tissue evidence="1">Leaves</tissue>
    </source>
</reference>
<accession>A0AAN9SMI5</accession>
<keyword evidence="2" id="KW-1185">Reference proteome</keyword>
<name>A0AAN9SMI5_PSOTE</name>
<evidence type="ECO:0000313" key="2">
    <source>
        <dbReference type="Proteomes" id="UP001386955"/>
    </source>
</evidence>
<dbReference type="AlphaFoldDB" id="A0AAN9SMI5"/>
<sequence length="98" mass="10794">MLGEASIVNILPPSANLLPYQFHILSSGNQLYQPTDKAPERYHCLIGSLKPSFKGNLRTNSSRAPYREVGPELLQLGDVKLWKLLQSTKEQGASLAST</sequence>
<proteinExistence type="predicted"/>
<dbReference type="Proteomes" id="UP001386955">
    <property type="component" value="Unassembled WGS sequence"/>
</dbReference>
<gene>
    <name evidence="1" type="ORF">VNO78_10679</name>
</gene>
<protein>
    <submittedName>
        <fullName evidence="1">Uncharacterized protein</fullName>
    </submittedName>
</protein>
<comment type="caution">
    <text evidence="1">The sequence shown here is derived from an EMBL/GenBank/DDBJ whole genome shotgun (WGS) entry which is preliminary data.</text>
</comment>